<reference evidence="2" key="1">
    <citation type="submission" date="2023-03" db="EMBL/GenBank/DDBJ databases">
        <title>Electrophorus voltai genome.</title>
        <authorList>
            <person name="Bian C."/>
        </authorList>
    </citation>
    <scope>NUCLEOTIDE SEQUENCE</scope>
    <source>
        <strain evidence="2">CB-2022</strain>
        <tissue evidence="2">Muscle</tissue>
    </source>
</reference>
<evidence type="ECO:0000313" key="3">
    <source>
        <dbReference type="Proteomes" id="UP001239994"/>
    </source>
</evidence>
<accession>A0AAD9DML4</accession>
<evidence type="ECO:0000256" key="1">
    <source>
        <dbReference type="SAM" id="MobiDB-lite"/>
    </source>
</evidence>
<comment type="caution">
    <text evidence="2">The sequence shown here is derived from an EMBL/GenBank/DDBJ whole genome shotgun (WGS) entry which is preliminary data.</text>
</comment>
<name>A0AAD9DML4_9TELE</name>
<gene>
    <name evidence="2" type="ORF">P4O66_018120</name>
</gene>
<proteinExistence type="predicted"/>
<organism evidence="2 3">
    <name type="scientific">Electrophorus voltai</name>
    <dbReference type="NCBI Taxonomy" id="2609070"/>
    <lineage>
        <taxon>Eukaryota</taxon>
        <taxon>Metazoa</taxon>
        <taxon>Chordata</taxon>
        <taxon>Craniata</taxon>
        <taxon>Vertebrata</taxon>
        <taxon>Euteleostomi</taxon>
        <taxon>Actinopterygii</taxon>
        <taxon>Neopterygii</taxon>
        <taxon>Teleostei</taxon>
        <taxon>Ostariophysi</taxon>
        <taxon>Gymnotiformes</taxon>
        <taxon>Gymnotoidei</taxon>
        <taxon>Gymnotidae</taxon>
        <taxon>Electrophorus</taxon>
    </lineage>
</organism>
<sequence length="268" mass="29209">MLKFCRGNRCSTYKPPKTPGPQDPSVRQPPASQGPTGRAEARLKKIFKGPGIKSVPLRAALNGCVYDTELLVQPGVMGIRLTRTLRETMRNCLSKPKRSLLVCGSLTMLWYFPVMEVRQLSWPPHSLWNFDRLLMGVGASARLNPPAERARGMHAVGEVTELSLQAHHVYVSVGKPVLVPAAEARTLCAARLQRGGVLRKGVSFTWAKRQEQKSLPMSGTALCALPTEGSQAQILQAICNSILTFGKILQFQVRVGKLAPACSEVSGV</sequence>
<evidence type="ECO:0000313" key="2">
    <source>
        <dbReference type="EMBL" id="KAK1786423.1"/>
    </source>
</evidence>
<dbReference type="Proteomes" id="UP001239994">
    <property type="component" value="Unassembled WGS sequence"/>
</dbReference>
<feature type="region of interest" description="Disordered" evidence="1">
    <location>
        <begin position="9"/>
        <end position="38"/>
    </location>
</feature>
<dbReference type="AlphaFoldDB" id="A0AAD9DML4"/>
<dbReference type="EMBL" id="JAROKS010000025">
    <property type="protein sequence ID" value="KAK1786423.1"/>
    <property type="molecule type" value="Genomic_DNA"/>
</dbReference>
<keyword evidence="3" id="KW-1185">Reference proteome</keyword>
<protein>
    <submittedName>
        <fullName evidence="2">Uncharacterized protein</fullName>
    </submittedName>
</protein>